<dbReference type="RefSeq" id="WP_161839399.1">
    <property type="nucleotide sequence ID" value="NZ_CP048000.1"/>
</dbReference>
<protein>
    <submittedName>
        <fullName evidence="1">Uncharacterized protein</fullName>
    </submittedName>
</protein>
<name>A0A6P1TS52_9FIRM</name>
<reference evidence="1 2" key="1">
    <citation type="submission" date="2020-01" db="EMBL/GenBank/DDBJ databases">
        <title>Genome analysis of Anaerocolumna sp. CBA3638.</title>
        <authorList>
            <person name="Kim J."/>
            <person name="Roh S.W."/>
        </authorList>
    </citation>
    <scope>NUCLEOTIDE SEQUENCE [LARGE SCALE GENOMIC DNA]</scope>
    <source>
        <strain evidence="1 2">CBA3638</strain>
    </source>
</reference>
<sequence length="83" mass="9163">MTTEKIITLAKEKLGKEITEQEAQDYLNGKIALPDEALDIVSGGGKCNLSPKCPKCGAECIRVAYHEDERTYVCPGCKDRFRA</sequence>
<organism evidence="1 2">
    <name type="scientific">Anaerocolumna sedimenticola</name>
    <dbReference type="NCBI Taxonomy" id="2696063"/>
    <lineage>
        <taxon>Bacteria</taxon>
        <taxon>Bacillati</taxon>
        <taxon>Bacillota</taxon>
        <taxon>Clostridia</taxon>
        <taxon>Lachnospirales</taxon>
        <taxon>Lachnospiraceae</taxon>
        <taxon>Anaerocolumna</taxon>
    </lineage>
</organism>
<evidence type="ECO:0000313" key="1">
    <source>
        <dbReference type="EMBL" id="QHQ62576.1"/>
    </source>
</evidence>
<proteinExistence type="predicted"/>
<accession>A0A6P1TS52</accession>
<dbReference type="KEGG" id="anr:Ana3638_18805"/>
<dbReference type="Proteomes" id="UP000464314">
    <property type="component" value="Chromosome"/>
</dbReference>
<evidence type="ECO:0000313" key="2">
    <source>
        <dbReference type="Proteomes" id="UP000464314"/>
    </source>
</evidence>
<dbReference type="EMBL" id="CP048000">
    <property type="protein sequence ID" value="QHQ62576.1"/>
    <property type="molecule type" value="Genomic_DNA"/>
</dbReference>
<dbReference type="AlphaFoldDB" id="A0A6P1TS52"/>
<keyword evidence="2" id="KW-1185">Reference proteome</keyword>
<gene>
    <name evidence="1" type="ORF">Ana3638_18805</name>
</gene>